<evidence type="ECO:0000256" key="1">
    <source>
        <dbReference type="SAM" id="MobiDB-lite"/>
    </source>
</evidence>
<gene>
    <name evidence="2" type="ORF">AKG39_04620</name>
</gene>
<dbReference type="Proteomes" id="UP000036873">
    <property type="component" value="Unassembled WGS sequence"/>
</dbReference>
<accession>A0A0L6U5D7</accession>
<reference evidence="3" key="1">
    <citation type="submission" date="2015-07" db="EMBL/GenBank/DDBJ databases">
        <title>Draft genome sequence of Acetobacterium bakii DSM 8293, a potential psychrophilic chemical producer through syngas fermentation.</title>
        <authorList>
            <person name="Song Y."/>
            <person name="Hwang S."/>
            <person name="Cho B.-K."/>
        </authorList>
    </citation>
    <scope>NUCLEOTIDE SEQUENCE [LARGE SCALE GENOMIC DNA]</scope>
    <source>
        <strain evidence="3">DSM 8239</strain>
    </source>
</reference>
<dbReference type="RefSeq" id="WP_050739187.1">
    <property type="nucleotide sequence ID" value="NZ_LGYO01000008.1"/>
</dbReference>
<evidence type="ECO:0000313" key="2">
    <source>
        <dbReference type="EMBL" id="KNZ43000.1"/>
    </source>
</evidence>
<evidence type="ECO:0000313" key="3">
    <source>
        <dbReference type="Proteomes" id="UP000036873"/>
    </source>
</evidence>
<proteinExistence type="predicted"/>
<name>A0A0L6U5D7_9FIRM</name>
<keyword evidence="3" id="KW-1185">Reference proteome</keyword>
<feature type="region of interest" description="Disordered" evidence="1">
    <location>
        <begin position="44"/>
        <end position="68"/>
    </location>
</feature>
<comment type="caution">
    <text evidence="2">The sequence shown here is derived from an EMBL/GenBank/DDBJ whole genome shotgun (WGS) entry which is preliminary data.</text>
</comment>
<sequence length="68" mass="7625">MSKGKTICRPKDKVKDEILRGYEYQLEIADSLERELERRMAKATKTASVISDMPRGGESLDAGDHIAD</sequence>
<dbReference type="OrthoDB" id="9967249at2"/>
<protein>
    <submittedName>
        <fullName evidence="2">Uncharacterized protein</fullName>
    </submittedName>
</protein>
<organism evidence="2 3">
    <name type="scientific">Acetobacterium bakii</name>
    <dbReference type="NCBI Taxonomy" id="52689"/>
    <lineage>
        <taxon>Bacteria</taxon>
        <taxon>Bacillati</taxon>
        <taxon>Bacillota</taxon>
        <taxon>Clostridia</taxon>
        <taxon>Eubacteriales</taxon>
        <taxon>Eubacteriaceae</taxon>
        <taxon>Acetobacterium</taxon>
    </lineage>
</organism>
<dbReference type="EMBL" id="LGYO01000008">
    <property type="protein sequence ID" value="KNZ43000.1"/>
    <property type="molecule type" value="Genomic_DNA"/>
</dbReference>
<dbReference type="AlphaFoldDB" id="A0A0L6U5D7"/>